<evidence type="ECO:0000256" key="4">
    <source>
        <dbReference type="ARBA" id="ARBA00022691"/>
    </source>
</evidence>
<dbReference type="Gene3D" id="3.40.50.150">
    <property type="entry name" value="Vaccinia Virus protein VP39"/>
    <property type="match status" value="1"/>
</dbReference>
<evidence type="ECO:0000259" key="7">
    <source>
        <dbReference type="Pfam" id="PF02384"/>
    </source>
</evidence>
<dbReference type="Proteomes" id="UP001359781">
    <property type="component" value="Unassembled WGS sequence"/>
</dbReference>
<dbReference type="SUPFAM" id="SSF53335">
    <property type="entry name" value="S-adenosyl-L-methionine-dependent methyltransferases"/>
    <property type="match status" value="1"/>
</dbReference>
<dbReference type="EMBL" id="JBAHVJ010000009">
    <property type="protein sequence ID" value="MEJ4100527.1"/>
    <property type="molecule type" value="Genomic_DNA"/>
</dbReference>
<evidence type="ECO:0000256" key="3">
    <source>
        <dbReference type="ARBA" id="ARBA00022679"/>
    </source>
</evidence>
<dbReference type="InterPro" id="IPR051537">
    <property type="entry name" value="DNA_Adenine_Mtase"/>
</dbReference>
<dbReference type="PANTHER" id="PTHR42933:SF3">
    <property type="entry name" value="TYPE I RESTRICTION ENZYME MJAVIII METHYLASE SUBUNIT"/>
    <property type="match status" value="1"/>
</dbReference>
<dbReference type="InterPro" id="IPR003356">
    <property type="entry name" value="DNA_methylase_A-5"/>
</dbReference>
<dbReference type="InterPro" id="IPR029063">
    <property type="entry name" value="SAM-dependent_MTases_sf"/>
</dbReference>
<dbReference type="GO" id="GO:0008168">
    <property type="term" value="F:methyltransferase activity"/>
    <property type="evidence" value="ECO:0007669"/>
    <property type="project" value="UniProtKB-KW"/>
</dbReference>
<accession>A0ABU8P0H4</accession>
<evidence type="ECO:0000256" key="6">
    <source>
        <dbReference type="ARBA" id="ARBA00047942"/>
    </source>
</evidence>
<reference evidence="8 9" key="1">
    <citation type="submission" date="2024-02" db="EMBL/GenBank/DDBJ databases">
        <title>Whole genome sequencing and characterization of Corynebacterium isolated from the ocular surface of dry eye disease sufferers.</title>
        <authorList>
            <person name="Naqvi M."/>
        </authorList>
    </citation>
    <scope>NUCLEOTIDE SEQUENCE [LARGE SCALE GENOMIC DNA]</scope>
    <source>
        <strain evidence="8 9">PCRF</strain>
    </source>
</reference>
<keyword evidence="3" id="KW-0808">Transferase</keyword>
<evidence type="ECO:0000256" key="1">
    <source>
        <dbReference type="ARBA" id="ARBA00011900"/>
    </source>
</evidence>
<evidence type="ECO:0000256" key="5">
    <source>
        <dbReference type="ARBA" id="ARBA00022747"/>
    </source>
</evidence>
<protein>
    <recommendedName>
        <fullName evidence="1">site-specific DNA-methyltransferase (adenine-specific)</fullName>
        <ecNumber evidence="1">2.1.1.72</ecNumber>
    </recommendedName>
</protein>
<comment type="catalytic activity">
    <reaction evidence="6">
        <text>a 2'-deoxyadenosine in DNA + S-adenosyl-L-methionine = an N(6)-methyl-2'-deoxyadenosine in DNA + S-adenosyl-L-homocysteine + H(+)</text>
        <dbReference type="Rhea" id="RHEA:15197"/>
        <dbReference type="Rhea" id="RHEA-COMP:12418"/>
        <dbReference type="Rhea" id="RHEA-COMP:12419"/>
        <dbReference type="ChEBI" id="CHEBI:15378"/>
        <dbReference type="ChEBI" id="CHEBI:57856"/>
        <dbReference type="ChEBI" id="CHEBI:59789"/>
        <dbReference type="ChEBI" id="CHEBI:90615"/>
        <dbReference type="ChEBI" id="CHEBI:90616"/>
        <dbReference type="EC" id="2.1.1.72"/>
    </reaction>
</comment>
<gene>
    <name evidence="8" type="ORF">V5S96_09200</name>
</gene>
<proteinExistence type="predicted"/>
<name>A0ABU8P0H4_9CORY</name>
<evidence type="ECO:0000313" key="8">
    <source>
        <dbReference type="EMBL" id="MEJ4100527.1"/>
    </source>
</evidence>
<dbReference type="GO" id="GO:0032259">
    <property type="term" value="P:methylation"/>
    <property type="evidence" value="ECO:0007669"/>
    <property type="project" value="UniProtKB-KW"/>
</dbReference>
<keyword evidence="5" id="KW-0680">Restriction system</keyword>
<keyword evidence="2 8" id="KW-0489">Methyltransferase</keyword>
<dbReference type="PANTHER" id="PTHR42933">
    <property type="entry name" value="SLR6095 PROTEIN"/>
    <property type="match status" value="1"/>
</dbReference>
<sequence>MGNSPQEEKSVREIRKVAAELHEGMRNYASLENEHKATLVSAILLALKYRPELVDDLVGDNRKGYQDGEKVYRAAEEYLVSDEADLGPKQKIGIMLDRFKFIQRHVLLNARNNDLGKTPLCHFVGILDRDVFKVVSDPTYSSFDVLGNFYGEFVKYGGSDGNSLGIVLTPHHITDLMSELIDVNCDDVVLDPTAGSASFLIAAMRRMFHDAENRFKGGPSKLDGKLDEIKRFQLHGVELQEKLFAVGTTNMILRGDGKANFQRDSIFDVTRDGFFPYDPDRPDRLKGFTKVLMNPPYSPSKDKTTRHLSELSFISYALDLLEVRGRLAAIVPQSAMVGKTREDRALKAAIMKKHTLDAVLTMTYFYMQSRLDRVGWDCS</sequence>
<feature type="domain" description="DNA methylase adenine-specific" evidence="7">
    <location>
        <begin position="143"/>
        <end position="362"/>
    </location>
</feature>
<evidence type="ECO:0000256" key="2">
    <source>
        <dbReference type="ARBA" id="ARBA00022603"/>
    </source>
</evidence>
<keyword evidence="4" id="KW-0949">S-adenosyl-L-methionine</keyword>
<dbReference type="EC" id="2.1.1.72" evidence="1"/>
<evidence type="ECO:0000313" key="9">
    <source>
        <dbReference type="Proteomes" id="UP001359781"/>
    </source>
</evidence>
<dbReference type="PRINTS" id="PR00507">
    <property type="entry name" value="N12N6MTFRASE"/>
</dbReference>
<organism evidence="8 9">
    <name type="scientific">Corynebacterium mastitidis</name>
    <dbReference type="NCBI Taxonomy" id="161890"/>
    <lineage>
        <taxon>Bacteria</taxon>
        <taxon>Bacillati</taxon>
        <taxon>Actinomycetota</taxon>
        <taxon>Actinomycetes</taxon>
        <taxon>Mycobacteriales</taxon>
        <taxon>Corynebacteriaceae</taxon>
        <taxon>Corynebacterium</taxon>
    </lineage>
</organism>
<dbReference type="Pfam" id="PF02384">
    <property type="entry name" value="N6_Mtase"/>
    <property type="match status" value="1"/>
</dbReference>
<comment type="caution">
    <text evidence="8">The sequence shown here is derived from an EMBL/GenBank/DDBJ whole genome shotgun (WGS) entry which is preliminary data.</text>
</comment>
<keyword evidence="9" id="KW-1185">Reference proteome</keyword>